<accession>A0ACC3N8R9</accession>
<evidence type="ECO:0000313" key="2">
    <source>
        <dbReference type="Proteomes" id="UP001281147"/>
    </source>
</evidence>
<sequence length="215" mass="24930">MPPQQQPILQGISTELRLLIFESLFERSLKTWRLARFSIFNHAYEVLSSYSPERRPDNYLGILRTCKQFHDEAGAVLYHNRIFLVCIMGLKVPHMLYTPNPRPTGRPETMQMWRFVRDLTLDPLLEPGRGNKAVVLERAVRFPRAIEFGRYLKRFHVVFTGAEDEALPGWVNEVAELLKSLRVKGEVDVSIDGGDEEQEGYESMCKELEMVFKVD</sequence>
<dbReference type="Proteomes" id="UP001281147">
    <property type="component" value="Unassembled WGS sequence"/>
</dbReference>
<comment type="caution">
    <text evidence="1">The sequence shown here is derived from an EMBL/GenBank/DDBJ whole genome shotgun (WGS) entry which is preliminary data.</text>
</comment>
<evidence type="ECO:0000313" key="1">
    <source>
        <dbReference type="EMBL" id="KAK3711579.1"/>
    </source>
</evidence>
<gene>
    <name evidence="1" type="ORF">LTR37_009570</name>
</gene>
<keyword evidence="2" id="KW-1185">Reference proteome</keyword>
<dbReference type="EMBL" id="JAUTXU010000075">
    <property type="protein sequence ID" value="KAK3711579.1"/>
    <property type="molecule type" value="Genomic_DNA"/>
</dbReference>
<name>A0ACC3N8R9_9PEZI</name>
<proteinExistence type="predicted"/>
<protein>
    <submittedName>
        <fullName evidence="1">Uncharacterized protein</fullName>
    </submittedName>
</protein>
<reference evidence="1" key="1">
    <citation type="submission" date="2023-07" db="EMBL/GenBank/DDBJ databases">
        <title>Black Yeasts Isolated from many extreme environments.</title>
        <authorList>
            <person name="Coleine C."/>
            <person name="Stajich J.E."/>
            <person name="Selbmann L."/>
        </authorList>
    </citation>
    <scope>NUCLEOTIDE SEQUENCE</scope>
    <source>
        <strain evidence="1">CCFEE 5714</strain>
    </source>
</reference>
<organism evidence="1 2">
    <name type="scientific">Vermiconidia calcicola</name>
    <dbReference type="NCBI Taxonomy" id="1690605"/>
    <lineage>
        <taxon>Eukaryota</taxon>
        <taxon>Fungi</taxon>
        <taxon>Dikarya</taxon>
        <taxon>Ascomycota</taxon>
        <taxon>Pezizomycotina</taxon>
        <taxon>Dothideomycetes</taxon>
        <taxon>Dothideomycetidae</taxon>
        <taxon>Mycosphaerellales</taxon>
        <taxon>Extremaceae</taxon>
        <taxon>Vermiconidia</taxon>
    </lineage>
</organism>